<keyword evidence="6" id="KW-1185">Reference proteome</keyword>
<dbReference type="RefSeq" id="XP_014679101.1">
    <property type="nucleotide sequence ID" value="XM_014823615.1"/>
</dbReference>
<dbReference type="PANTHER" id="PTHR15217">
    <property type="entry name" value="WILMS' TUMOR 1-ASSOCIATING PROTEIN"/>
    <property type="match status" value="1"/>
</dbReference>
<dbReference type="Pfam" id="PF17098">
    <property type="entry name" value="Wtap"/>
    <property type="match status" value="1"/>
</dbReference>
<evidence type="ECO:0000256" key="5">
    <source>
        <dbReference type="ARBA" id="ARBA00023242"/>
    </source>
</evidence>
<comment type="subcellular location">
    <subcellularLocation>
        <location evidence="1">Nucleus</location>
    </subcellularLocation>
</comment>
<keyword evidence="4" id="KW-0508">mRNA splicing</keyword>
<proteinExistence type="inferred from homology"/>
<accession>A0ABM1F3T0</accession>
<evidence type="ECO:0000313" key="6">
    <source>
        <dbReference type="Proteomes" id="UP000695022"/>
    </source>
</evidence>
<dbReference type="GeneID" id="106818948"/>
<organism evidence="6 7">
    <name type="scientific">Priapulus caudatus</name>
    <name type="common">Priapulid worm</name>
    <dbReference type="NCBI Taxonomy" id="37621"/>
    <lineage>
        <taxon>Eukaryota</taxon>
        <taxon>Metazoa</taxon>
        <taxon>Ecdysozoa</taxon>
        <taxon>Scalidophora</taxon>
        <taxon>Priapulida</taxon>
        <taxon>Priapulimorpha</taxon>
        <taxon>Priapulimorphida</taxon>
        <taxon>Priapulidae</taxon>
        <taxon>Priapulus</taxon>
    </lineage>
</organism>
<protein>
    <submittedName>
        <fullName evidence="7">Pre-mRNA-splicing regulator WTAP-like</fullName>
    </submittedName>
</protein>
<gene>
    <name evidence="7" type="primary">LOC106818948</name>
</gene>
<comment type="similarity">
    <text evidence="2">Belongs to the fl(2)d family.</text>
</comment>
<evidence type="ECO:0000256" key="3">
    <source>
        <dbReference type="ARBA" id="ARBA00022664"/>
    </source>
</evidence>
<name>A0ABM1F3T0_PRICU</name>
<evidence type="ECO:0000256" key="2">
    <source>
        <dbReference type="ARBA" id="ARBA00010313"/>
    </source>
</evidence>
<dbReference type="Proteomes" id="UP000695022">
    <property type="component" value="Unplaced"/>
</dbReference>
<keyword evidence="5" id="KW-0539">Nucleus</keyword>
<evidence type="ECO:0000313" key="7">
    <source>
        <dbReference type="RefSeq" id="XP_014679101.1"/>
    </source>
</evidence>
<dbReference type="InterPro" id="IPR033757">
    <property type="entry name" value="WTAP"/>
</dbReference>
<keyword evidence="3" id="KW-0507">mRNA processing</keyword>
<evidence type="ECO:0000256" key="1">
    <source>
        <dbReference type="ARBA" id="ARBA00004123"/>
    </source>
</evidence>
<feature type="non-terminal residue" evidence="7">
    <location>
        <position position="119"/>
    </location>
</feature>
<sequence length="119" mass="13901">MSEIEPPKKRVKYAREELEALDRERLIAAWLVQQTHVDALELKARCGDATTIDSDEIAVLRESEEKLRQQQIESTRRENLLVMRLTTKEQELQEYSSQIQELKQAQTPSALQLRSMLLH</sequence>
<dbReference type="PANTHER" id="PTHR15217:SF0">
    <property type="entry name" value="PRE-MRNA-SPLICING REGULATOR WTAP"/>
    <property type="match status" value="1"/>
</dbReference>
<evidence type="ECO:0000256" key="4">
    <source>
        <dbReference type="ARBA" id="ARBA00023187"/>
    </source>
</evidence>
<reference evidence="7" key="1">
    <citation type="submission" date="2025-08" db="UniProtKB">
        <authorList>
            <consortium name="RefSeq"/>
        </authorList>
    </citation>
    <scope>IDENTIFICATION</scope>
</reference>